<comment type="similarity">
    <text evidence="2">Belongs to the eukaryotic RPC9 RNA polymerase subunit family.</text>
</comment>
<dbReference type="Pfam" id="PF03874">
    <property type="entry name" value="RNA_pol_Rpb4"/>
    <property type="match status" value="1"/>
</dbReference>
<evidence type="ECO:0000256" key="6">
    <source>
        <dbReference type="ARBA" id="ARBA00023242"/>
    </source>
</evidence>
<gene>
    <name evidence="7" type="ORF">M011DRAFT_466702</name>
</gene>
<dbReference type="GO" id="GO:0000166">
    <property type="term" value="F:nucleotide binding"/>
    <property type="evidence" value="ECO:0007669"/>
    <property type="project" value="InterPro"/>
</dbReference>
<dbReference type="GO" id="GO:0006384">
    <property type="term" value="P:transcription initiation at RNA polymerase III promoter"/>
    <property type="evidence" value="ECO:0007669"/>
    <property type="project" value="InterPro"/>
</dbReference>
<dbReference type="PANTHER" id="PTHR15561:SF0">
    <property type="entry name" value="DNA-DIRECTED RNA POLYMERASE III SUBUNIT RPC9"/>
    <property type="match status" value="1"/>
</dbReference>
<comment type="subcellular location">
    <subcellularLocation>
        <location evidence="1">Nucleus</location>
    </subcellularLocation>
</comment>
<dbReference type="InterPro" id="IPR038324">
    <property type="entry name" value="Rpb4/RPC9_sf"/>
</dbReference>
<protein>
    <recommendedName>
        <fullName evidence="3">DNA-directed RNA polymerase III subunit RPC9</fullName>
    </recommendedName>
</protein>
<dbReference type="Proteomes" id="UP000799440">
    <property type="component" value="Unassembled WGS sequence"/>
</dbReference>
<evidence type="ECO:0000313" key="8">
    <source>
        <dbReference type="Proteomes" id="UP000799440"/>
    </source>
</evidence>
<keyword evidence="8" id="KW-1185">Reference proteome</keyword>
<dbReference type="PANTHER" id="PTHR15561">
    <property type="entry name" value="CALCITONIN GENE-RELATED PEPTIDE-RECEPTOR COMPONENT PROTEIN"/>
    <property type="match status" value="1"/>
</dbReference>
<keyword evidence="4" id="KW-0240">DNA-directed RNA polymerase</keyword>
<dbReference type="InterPro" id="IPR010997">
    <property type="entry name" value="HRDC-like_sf"/>
</dbReference>
<evidence type="ECO:0000256" key="2">
    <source>
        <dbReference type="ARBA" id="ARBA00006898"/>
    </source>
</evidence>
<dbReference type="EMBL" id="MU006569">
    <property type="protein sequence ID" value="KAF2748296.1"/>
    <property type="molecule type" value="Genomic_DNA"/>
</dbReference>
<reference evidence="7" key="1">
    <citation type="journal article" date="2020" name="Stud. Mycol.">
        <title>101 Dothideomycetes genomes: a test case for predicting lifestyles and emergence of pathogens.</title>
        <authorList>
            <person name="Haridas S."/>
            <person name="Albert R."/>
            <person name="Binder M."/>
            <person name="Bloem J."/>
            <person name="Labutti K."/>
            <person name="Salamov A."/>
            <person name="Andreopoulos B."/>
            <person name="Baker S."/>
            <person name="Barry K."/>
            <person name="Bills G."/>
            <person name="Bluhm B."/>
            <person name="Cannon C."/>
            <person name="Castanera R."/>
            <person name="Culley D."/>
            <person name="Daum C."/>
            <person name="Ezra D."/>
            <person name="Gonzalez J."/>
            <person name="Henrissat B."/>
            <person name="Kuo A."/>
            <person name="Liang C."/>
            <person name="Lipzen A."/>
            <person name="Lutzoni F."/>
            <person name="Magnuson J."/>
            <person name="Mondo S."/>
            <person name="Nolan M."/>
            <person name="Ohm R."/>
            <person name="Pangilinan J."/>
            <person name="Park H.-J."/>
            <person name="Ramirez L."/>
            <person name="Alfaro M."/>
            <person name="Sun H."/>
            <person name="Tritt A."/>
            <person name="Yoshinaga Y."/>
            <person name="Zwiers L.-H."/>
            <person name="Turgeon B."/>
            <person name="Goodwin S."/>
            <person name="Spatafora J."/>
            <person name="Crous P."/>
            <person name="Grigoriev I."/>
        </authorList>
    </citation>
    <scope>NUCLEOTIDE SEQUENCE</scope>
    <source>
        <strain evidence="7">CBS 119925</strain>
    </source>
</reference>
<dbReference type="AlphaFoldDB" id="A0A6A6VER0"/>
<name>A0A6A6VER0_9PLEO</name>
<evidence type="ECO:0000313" key="7">
    <source>
        <dbReference type="EMBL" id="KAF2748296.1"/>
    </source>
</evidence>
<accession>A0A6A6VER0</accession>
<evidence type="ECO:0000256" key="4">
    <source>
        <dbReference type="ARBA" id="ARBA00022478"/>
    </source>
</evidence>
<dbReference type="Gene3D" id="1.20.1250.40">
    <property type="match status" value="1"/>
</dbReference>
<dbReference type="InterPro" id="IPR005574">
    <property type="entry name" value="Rpb4/RPC9"/>
</dbReference>
<dbReference type="InterPro" id="IPR038846">
    <property type="entry name" value="RPC9"/>
</dbReference>
<organism evidence="7 8">
    <name type="scientific">Sporormia fimetaria CBS 119925</name>
    <dbReference type="NCBI Taxonomy" id="1340428"/>
    <lineage>
        <taxon>Eukaryota</taxon>
        <taxon>Fungi</taxon>
        <taxon>Dikarya</taxon>
        <taxon>Ascomycota</taxon>
        <taxon>Pezizomycotina</taxon>
        <taxon>Dothideomycetes</taxon>
        <taxon>Pleosporomycetidae</taxon>
        <taxon>Pleosporales</taxon>
        <taxon>Sporormiaceae</taxon>
        <taxon>Sporormia</taxon>
    </lineage>
</organism>
<dbReference type="SUPFAM" id="SSF47819">
    <property type="entry name" value="HRDC-like"/>
    <property type="match status" value="1"/>
</dbReference>
<evidence type="ECO:0000256" key="3">
    <source>
        <dbReference type="ARBA" id="ARBA00016672"/>
    </source>
</evidence>
<keyword evidence="6" id="KW-0539">Nucleus</keyword>
<evidence type="ECO:0000256" key="1">
    <source>
        <dbReference type="ARBA" id="ARBA00004123"/>
    </source>
</evidence>
<evidence type="ECO:0000256" key="5">
    <source>
        <dbReference type="ARBA" id="ARBA00023163"/>
    </source>
</evidence>
<proteinExistence type="inferred from homology"/>
<sequence length="178" mass="19871">MHIKTPQSALLSNHEVLLHLREQEAEYNGTDGTGRARTKPAGFKNALQDTITYLTFHDSNHALASFADAHPNRPMTLYKGPNSLFRALAPHYRLNKAEFVQIYNLKPTTQVELQLIIEESHTRFTEADLDSVLSIIAATVQEPESSIPPGVETLQMEKIANKLQGASKKRRRGVAKKA</sequence>
<keyword evidence="5" id="KW-0804">Transcription</keyword>
<dbReference type="OrthoDB" id="1746530at2759"/>
<dbReference type="GO" id="GO:0005666">
    <property type="term" value="C:RNA polymerase III complex"/>
    <property type="evidence" value="ECO:0007669"/>
    <property type="project" value="InterPro"/>
</dbReference>